<keyword evidence="2" id="KW-1185">Reference proteome</keyword>
<evidence type="ECO:0000313" key="2">
    <source>
        <dbReference type="Proteomes" id="UP000036367"/>
    </source>
</evidence>
<sequence>MVNSGKEKVIGSWRHESHPRIGRCQIRRFQIGTLAVIAAGVLSEGEIRQLSAA</sequence>
<name>A0A0J1BCI9_RHOIS</name>
<evidence type="ECO:0000313" key="1">
    <source>
        <dbReference type="EMBL" id="KLU04322.1"/>
    </source>
</evidence>
<reference evidence="1" key="1">
    <citation type="submission" date="2015-05" db="EMBL/GenBank/DDBJ databases">
        <title>Permanent draft genome of Rhodopirellula islandicus K833.</title>
        <authorList>
            <person name="Kizina J."/>
            <person name="Richter M."/>
            <person name="Glockner F.O."/>
            <person name="Harder J."/>
        </authorList>
    </citation>
    <scope>NUCLEOTIDE SEQUENCE [LARGE SCALE GENOMIC DNA]</scope>
    <source>
        <strain evidence="1">K833</strain>
    </source>
</reference>
<proteinExistence type="predicted"/>
<dbReference type="EMBL" id="LECT01000028">
    <property type="protein sequence ID" value="KLU04322.1"/>
    <property type="molecule type" value="Genomic_DNA"/>
</dbReference>
<organism evidence="1 2">
    <name type="scientific">Rhodopirellula islandica</name>
    <dbReference type="NCBI Taxonomy" id="595434"/>
    <lineage>
        <taxon>Bacteria</taxon>
        <taxon>Pseudomonadati</taxon>
        <taxon>Planctomycetota</taxon>
        <taxon>Planctomycetia</taxon>
        <taxon>Pirellulales</taxon>
        <taxon>Pirellulaceae</taxon>
        <taxon>Rhodopirellula</taxon>
    </lineage>
</organism>
<protein>
    <submittedName>
        <fullName evidence="1">Uncharacterized protein</fullName>
    </submittedName>
</protein>
<comment type="caution">
    <text evidence="1">The sequence shown here is derived from an EMBL/GenBank/DDBJ whole genome shotgun (WGS) entry which is preliminary data.</text>
</comment>
<dbReference type="AlphaFoldDB" id="A0A0J1BCI9"/>
<accession>A0A0J1BCI9</accession>
<dbReference type="Proteomes" id="UP000036367">
    <property type="component" value="Unassembled WGS sequence"/>
</dbReference>
<gene>
    <name evidence="1" type="ORF">RISK_003376</name>
</gene>